<evidence type="ECO:0000313" key="3">
    <source>
        <dbReference type="Proteomes" id="UP001179952"/>
    </source>
</evidence>
<proteinExistence type="predicted"/>
<reference evidence="2" key="1">
    <citation type="journal article" date="2023" name="Nat. Commun.">
        <title>Diploid and tetraploid genomes of Acorus and the evolution of monocots.</title>
        <authorList>
            <person name="Ma L."/>
            <person name="Liu K.W."/>
            <person name="Li Z."/>
            <person name="Hsiao Y.Y."/>
            <person name="Qi Y."/>
            <person name="Fu T."/>
            <person name="Tang G.D."/>
            <person name="Zhang D."/>
            <person name="Sun W.H."/>
            <person name="Liu D.K."/>
            <person name="Li Y."/>
            <person name="Chen G.Z."/>
            <person name="Liu X.D."/>
            <person name="Liao X.Y."/>
            <person name="Jiang Y.T."/>
            <person name="Yu X."/>
            <person name="Hao Y."/>
            <person name="Huang J."/>
            <person name="Zhao X.W."/>
            <person name="Ke S."/>
            <person name="Chen Y.Y."/>
            <person name="Wu W.L."/>
            <person name="Hsu J.L."/>
            <person name="Lin Y.F."/>
            <person name="Huang M.D."/>
            <person name="Li C.Y."/>
            <person name="Huang L."/>
            <person name="Wang Z.W."/>
            <person name="Zhao X."/>
            <person name="Zhong W.Y."/>
            <person name="Peng D.H."/>
            <person name="Ahmad S."/>
            <person name="Lan S."/>
            <person name="Zhang J.S."/>
            <person name="Tsai W.C."/>
            <person name="Van de Peer Y."/>
            <person name="Liu Z.J."/>
        </authorList>
    </citation>
    <scope>NUCLEOTIDE SEQUENCE</scope>
    <source>
        <strain evidence="2">SCP</strain>
    </source>
</reference>
<gene>
    <name evidence="2" type="ORF">QJS04_geneDACA018556</name>
</gene>
<keyword evidence="3" id="KW-1185">Reference proteome</keyword>
<protein>
    <submittedName>
        <fullName evidence="2">Uncharacterized protein</fullName>
    </submittedName>
</protein>
<reference evidence="2" key="2">
    <citation type="submission" date="2023-06" db="EMBL/GenBank/DDBJ databases">
        <authorList>
            <person name="Ma L."/>
            <person name="Liu K.-W."/>
            <person name="Li Z."/>
            <person name="Hsiao Y.-Y."/>
            <person name="Qi Y."/>
            <person name="Fu T."/>
            <person name="Tang G."/>
            <person name="Zhang D."/>
            <person name="Sun W.-H."/>
            <person name="Liu D.-K."/>
            <person name="Li Y."/>
            <person name="Chen G.-Z."/>
            <person name="Liu X.-D."/>
            <person name="Liao X.-Y."/>
            <person name="Jiang Y.-T."/>
            <person name="Yu X."/>
            <person name="Hao Y."/>
            <person name="Huang J."/>
            <person name="Zhao X.-W."/>
            <person name="Ke S."/>
            <person name="Chen Y.-Y."/>
            <person name="Wu W.-L."/>
            <person name="Hsu J.-L."/>
            <person name="Lin Y.-F."/>
            <person name="Huang M.-D."/>
            <person name="Li C.-Y."/>
            <person name="Huang L."/>
            <person name="Wang Z.-W."/>
            <person name="Zhao X."/>
            <person name="Zhong W.-Y."/>
            <person name="Peng D.-H."/>
            <person name="Ahmad S."/>
            <person name="Lan S."/>
            <person name="Zhang J.-S."/>
            <person name="Tsai W.-C."/>
            <person name="Van De Peer Y."/>
            <person name="Liu Z.-J."/>
        </authorList>
    </citation>
    <scope>NUCLEOTIDE SEQUENCE</scope>
    <source>
        <strain evidence="2">SCP</strain>
        <tissue evidence="2">Leaves</tissue>
    </source>
</reference>
<accession>A0AAV9BVN0</accession>
<name>A0AAV9BVN0_ACOGR</name>
<feature type="compositionally biased region" description="Basic and acidic residues" evidence="1">
    <location>
        <begin position="1"/>
        <end position="13"/>
    </location>
</feature>
<sequence>MKLDPWQIRDHPSKSSPRTIPPSKRTIDVPNELRAPSHTEQRGQDPQIFEIKLACPLHSGITTKLIPVLG</sequence>
<evidence type="ECO:0000256" key="1">
    <source>
        <dbReference type="SAM" id="MobiDB-lite"/>
    </source>
</evidence>
<comment type="caution">
    <text evidence="2">The sequence shown here is derived from an EMBL/GenBank/DDBJ whole genome shotgun (WGS) entry which is preliminary data.</text>
</comment>
<dbReference type="EMBL" id="JAUJYN010000001">
    <property type="protein sequence ID" value="KAK1279964.1"/>
    <property type="molecule type" value="Genomic_DNA"/>
</dbReference>
<dbReference type="Proteomes" id="UP001179952">
    <property type="component" value="Unassembled WGS sequence"/>
</dbReference>
<organism evidence="2 3">
    <name type="scientific">Acorus gramineus</name>
    <name type="common">Dwarf sweet flag</name>
    <dbReference type="NCBI Taxonomy" id="55184"/>
    <lineage>
        <taxon>Eukaryota</taxon>
        <taxon>Viridiplantae</taxon>
        <taxon>Streptophyta</taxon>
        <taxon>Embryophyta</taxon>
        <taxon>Tracheophyta</taxon>
        <taxon>Spermatophyta</taxon>
        <taxon>Magnoliopsida</taxon>
        <taxon>Liliopsida</taxon>
        <taxon>Acoraceae</taxon>
        <taxon>Acorus</taxon>
    </lineage>
</organism>
<feature type="region of interest" description="Disordered" evidence="1">
    <location>
        <begin position="1"/>
        <end position="45"/>
    </location>
</feature>
<evidence type="ECO:0000313" key="2">
    <source>
        <dbReference type="EMBL" id="KAK1279964.1"/>
    </source>
</evidence>
<dbReference type="AlphaFoldDB" id="A0AAV9BVN0"/>